<evidence type="ECO:0000256" key="1">
    <source>
        <dbReference type="ARBA" id="ARBA00012220"/>
    </source>
</evidence>
<keyword evidence="2" id="KW-0436">Ligase</keyword>
<reference evidence="5 6" key="1">
    <citation type="journal article" date="2015" name="Nature">
        <title>rRNA introns, odd ribosomes, and small enigmatic genomes across a large radiation of phyla.</title>
        <authorList>
            <person name="Brown C.T."/>
            <person name="Hug L.A."/>
            <person name="Thomas B.C."/>
            <person name="Sharon I."/>
            <person name="Castelle C.J."/>
            <person name="Singh A."/>
            <person name="Wilkins M.J."/>
            <person name="Williams K.H."/>
            <person name="Banfield J.F."/>
        </authorList>
    </citation>
    <scope>NUCLEOTIDE SEQUENCE [LARGE SCALE GENOMIC DNA]</scope>
</reference>
<evidence type="ECO:0000256" key="2">
    <source>
        <dbReference type="ARBA" id="ARBA00022598"/>
    </source>
</evidence>
<accession>A0A0G1XMA9</accession>
<dbReference type="InterPro" id="IPR006336">
    <property type="entry name" value="GCS2"/>
</dbReference>
<evidence type="ECO:0000313" key="5">
    <source>
        <dbReference type="EMBL" id="KKW32005.1"/>
    </source>
</evidence>
<dbReference type="GO" id="GO:0004357">
    <property type="term" value="F:glutamate-cysteine ligase activity"/>
    <property type="evidence" value="ECO:0007669"/>
    <property type="project" value="UniProtKB-EC"/>
</dbReference>
<dbReference type="Pfam" id="PF04107">
    <property type="entry name" value="GCS2"/>
    <property type="match status" value="1"/>
</dbReference>
<evidence type="ECO:0000256" key="3">
    <source>
        <dbReference type="ARBA" id="ARBA00022741"/>
    </source>
</evidence>
<protein>
    <recommendedName>
        <fullName evidence="1">glutamate--cysteine ligase</fullName>
        <ecNumber evidence="1">6.3.2.2</ecNumber>
    </recommendedName>
</protein>
<dbReference type="SUPFAM" id="SSF55931">
    <property type="entry name" value="Glutamine synthetase/guanido kinase"/>
    <property type="match status" value="1"/>
</dbReference>
<gene>
    <name evidence="5" type="ORF">UY76_C0045G0005</name>
</gene>
<keyword evidence="4" id="KW-0067">ATP-binding</keyword>
<dbReference type="InterPro" id="IPR014746">
    <property type="entry name" value="Gln_synth/guanido_kin_cat_dom"/>
</dbReference>
<dbReference type="EMBL" id="LCRH01000045">
    <property type="protein sequence ID" value="KKW32005.1"/>
    <property type="molecule type" value="Genomic_DNA"/>
</dbReference>
<dbReference type="GO" id="GO:0005524">
    <property type="term" value="F:ATP binding"/>
    <property type="evidence" value="ECO:0007669"/>
    <property type="project" value="UniProtKB-KW"/>
</dbReference>
<name>A0A0G1XMA9_9BACT</name>
<dbReference type="PANTHER" id="PTHR34378">
    <property type="entry name" value="GLUTAMATE--CYSTEINE LIGASE, CHLOROPLASTIC"/>
    <property type="match status" value="1"/>
</dbReference>
<sequence>MDRYIINQARSLVEETLKNAFPHELSGPRHAGPEEEFPVVNARGFMADITPVFHELHLCGWMPKLDAVSGALIGVYKQNMEIGMDVGRGTMEIGFPHVGNLLDHVPVRKQTFALVDRLLEKHGFFRLKDYAIQPRTRPTPELWAPKGRGMFFRDFFDPRVHAQTLTASSQTHIDVTQAEALPALKAMLALAPVFIALNANSPVWKENADPGGLLAVRQHCWYGFTVNHGFWSNVLCGPPNQNGSTRVEQAPESFEELAAIISATPFIVRVSNNRIEGPGVSFETWYAASQCDLSSDELRRDAFLNHEATIWWDARLRTAYGTIEVRPSCQNRDSIATHALVLGLIENLKVTLDFVHKVKTYAQWRNLQSHAIAYGLHTDKMPRIAHQVIWIAEEGLKRRGMGEEILLSPLKIRVQRSTSPAHTKLAIFKESGIDALVDHLLG</sequence>
<comment type="caution">
    <text evidence="5">The sequence shown here is derived from an EMBL/GenBank/DDBJ whole genome shotgun (WGS) entry which is preliminary data.</text>
</comment>
<dbReference type="Gene3D" id="3.30.590.20">
    <property type="match status" value="1"/>
</dbReference>
<dbReference type="EC" id="6.3.2.2" evidence="1"/>
<dbReference type="GO" id="GO:0006750">
    <property type="term" value="P:glutathione biosynthetic process"/>
    <property type="evidence" value="ECO:0007669"/>
    <property type="project" value="InterPro"/>
</dbReference>
<dbReference type="Proteomes" id="UP000034054">
    <property type="component" value="Unassembled WGS sequence"/>
</dbReference>
<dbReference type="PANTHER" id="PTHR34378:SF1">
    <property type="entry name" value="GLUTAMATE--CYSTEINE LIGASE, CHLOROPLASTIC"/>
    <property type="match status" value="1"/>
</dbReference>
<dbReference type="InterPro" id="IPR035434">
    <property type="entry name" value="GCL_bact_plant"/>
</dbReference>
<evidence type="ECO:0000256" key="4">
    <source>
        <dbReference type="ARBA" id="ARBA00022840"/>
    </source>
</evidence>
<organism evidence="5 6">
    <name type="scientific">Candidatus Uhrbacteria bacterium GW2011_GWA2_52_8d</name>
    <dbReference type="NCBI Taxonomy" id="1618979"/>
    <lineage>
        <taxon>Bacteria</taxon>
        <taxon>Candidatus Uhriibacteriota</taxon>
    </lineage>
</organism>
<dbReference type="AlphaFoldDB" id="A0A0G1XMA9"/>
<keyword evidence="3" id="KW-0547">Nucleotide-binding</keyword>
<evidence type="ECO:0000313" key="6">
    <source>
        <dbReference type="Proteomes" id="UP000034054"/>
    </source>
</evidence>
<proteinExistence type="predicted"/>